<accession>A0A1F8CTJ2</accession>
<gene>
    <name evidence="3" type="ORF">A2382_01425</name>
</gene>
<dbReference type="InterPro" id="IPR001296">
    <property type="entry name" value="Glyco_trans_1"/>
</dbReference>
<reference evidence="3 4" key="1">
    <citation type="journal article" date="2016" name="Nat. Commun.">
        <title>Thousands of microbial genomes shed light on interconnected biogeochemical processes in an aquifer system.</title>
        <authorList>
            <person name="Anantharaman K."/>
            <person name="Brown C.T."/>
            <person name="Hug L.A."/>
            <person name="Sharon I."/>
            <person name="Castelle C.J."/>
            <person name="Probst A.J."/>
            <person name="Thomas B.C."/>
            <person name="Singh A."/>
            <person name="Wilkins M.J."/>
            <person name="Karaoz U."/>
            <person name="Brodie E.L."/>
            <person name="Williams K.H."/>
            <person name="Hubbard S.S."/>
            <person name="Banfield J.F."/>
        </authorList>
    </citation>
    <scope>NUCLEOTIDE SEQUENCE [LARGE SCALE GENOMIC DNA]</scope>
</reference>
<comment type="caution">
    <text evidence="3">The sequence shown here is derived from an EMBL/GenBank/DDBJ whole genome shotgun (WGS) entry which is preliminary data.</text>
</comment>
<dbReference type="SUPFAM" id="SSF53756">
    <property type="entry name" value="UDP-Glycosyltransferase/glycogen phosphorylase"/>
    <property type="match status" value="1"/>
</dbReference>
<dbReference type="GO" id="GO:0016757">
    <property type="term" value="F:glycosyltransferase activity"/>
    <property type="evidence" value="ECO:0007669"/>
    <property type="project" value="InterPro"/>
</dbReference>
<dbReference type="InterPro" id="IPR050194">
    <property type="entry name" value="Glycosyltransferase_grp1"/>
</dbReference>
<evidence type="ECO:0008006" key="5">
    <source>
        <dbReference type="Google" id="ProtNLM"/>
    </source>
</evidence>
<sequence length="385" mass="44098">MGGGETITYLMARHLSDLGHDVTVVTGALDDFQPYKPRVNTEKFKMKYIPGFEQYCVGRGDMVKPLSLIYDTLKKINPDIIHVHNLLPQYLLSPIVGDLNAKIVLSYHNTPNPPLRIIGQFNDYELDYAFASHIFKKTKYDSLVATSDFYKQWGIRLGAPSRKTQLIYSGIDVETFNPSAKRRRDYFRNKLGLNQNDILITLPSRVIKRKGIVEAMRALELLKIKYKDIKIFLPCLYTPFDLPFSRQILKLVKKRQLNSCLVHYKRHISFNEMPLVYAATDITITPSYYEGLGLCVLESLGMEVPVVGTDVSGINEIIVDNINGLLVPPRNYKKLANAISRLIDNKELSRRLATAGRKTVLERFNSIKMALELEHHYKYLLKNEN</sequence>
<proteinExistence type="predicted"/>
<evidence type="ECO:0000259" key="1">
    <source>
        <dbReference type="Pfam" id="PF00534"/>
    </source>
</evidence>
<dbReference type="Pfam" id="PF00534">
    <property type="entry name" value="Glycos_transf_1"/>
    <property type="match status" value="1"/>
</dbReference>
<dbReference type="PANTHER" id="PTHR45947">
    <property type="entry name" value="SULFOQUINOVOSYL TRANSFERASE SQD2"/>
    <property type="match status" value="1"/>
</dbReference>
<evidence type="ECO:0000313" key="3">
    <source>
        <dbReference type="EMBL" id="OGM79058.1"/>
    </source>
</evidence>
<dbReference type="PANTHER" id="PTHR45947:SF3">
    <property type="entry name" value="SULFOQUINOVOSYL TRANSFERASE SQD2"/>
    <property type="match status" value="1"/>
</dbReference>
<dbReference type="EMBL" id="MGHY01000021">
    <property type="protein sequence ID" value="OGM79058.1"/>
    <property type="molecule type" value="Genomic_DNA"/>
</dbReference>
<dbReference type="InterPro" id="IPR028098">
    <property type="entry name" value="Glyco_trans_4-like_N"/>
</dbReference>
<organism evidence="3 4">
    <name type="scientific">Candidatus Woesebacteria bacterium RIFOXYB1_FULL_38_16</name>
    <dbReference type="NCBI Taxonomy" id="1802538"/>
    <lineage>
        <taxon>Bacteria</taxon>
        <taxon>Candidatus Woeseibacteriota</taxon>
    </lineage>
</organism>
<feature type="domain" description="Glycosyl transferase family 1" evidence="1">
    <location>
        <begin position="186"/>
        <end position="358"/>
    </location>
</feature>
<dbReference type="Pfam" id="PF13439">
    <property type="entry name" value="Glyco_transf_4"/>
    <property type="match status" value="1"/>
</dbReference>
<dbReference type="Gene3D" id="3.40.50.2000">
    <property type="entry name" value="Glycogen Phosphorylase B"/>
    <property type="match status" value="2"/>
</dbReference>
<protein>
    <recommendedName>
        <fullName evidence="5">Glycosyltransferase</fullName>
    </recommendedName>
</protein>
<dbReference type="AlphaFoldDB" id="A0A1F8CTJ2"/>
<evidence type="ECO:0000259" key="2">
    <source>
        <dbReference type="Pfam" id="PF13439"/>
    </source>
</evidence>
<dbReference type="Proteomes" id="UP000178999">
    <property type="component" value="Unassembled WGS sequence"/>
</dbReference>
<name>A0A1F8CTJ2_9BACT</name>
<dbReference type="CDD" id="cd03801">
    <property type="entry name" value="GT4_PimA-like"/>
    <property type="match status" value="1"/>
</dbReference>
<feature type="domain" description="Glycosyltransferase subfamily 4-like N-terminal" evidence="2">
    <location>
        <begin position="1"/>
        <end position="174"/>
    </location>
</feature>
<evidence type="ECO:0000313" key="4">
    <source>
        <dbReference type="Proteomes" id="UP000178999"/>
    </source>
</evidence>
<dbReference type="STRING" id="1802538.A2382_01425"/>